<dbReference type="AlphaFoldDB" id="A0A1H7VB53"/>
<dbReference type="STRING" id="573321.SAMN04488505_103275"/>
<dbReference type="PANTHER" id="PTHR30543">
    <property type="entry name" value="CHROMATE REDUCTASE"/>
    <property type="match status" value="1"/>
</dbReference>
<dbReference type="OrthoDB" id="9812295at2"/>
<proteinExistence type="predicted"/>
<accession>A0A1H7VB53</accession>
<reference evidence="2 3" key="1">
    <citation type="submission" date="2016-10" db="EMBL/GenBank/DDBJ databases">
        <authorList>
            <person name="de Groot N.N."/>
        </authorList>
    </citation>
    <scope>NUCLEOTIDE SEQUENCE [LARGE SCALE GENOMIC DNA]</scope>
    <source>
        <strain evidence="2 3">DSM 21039</strain>
    </source>
</reference>
<sequence>MKIAIISSSIRQGRRSHGVALALENKIRTLSAHEVFIIDLADANSVPANIGSKLAAADAMLFVSPEYHGGYAAALKRATEEVDRSVFIEKPIGAVSVSGGPMGGIRAALQMQQLILALYGFPLPTMLLVPVVQEKINAAGEILDKAFEDKTIQFLHRFLWLSEAVDEKKQAMRTAG</sequence>
<dbReference type="EMBL" id="FOBB01000003">
    <property type="protein sequence ID" value="SEM06501.1"/>
    <property type="molecule type" value="Genomic_DNA"/>
</dbReference>
<dbReference type="PANTHER" id="PTHR30543:SF21">
    <property type="entry name" value="NAD(P)H-DEPENDENT FMN REDUCTASE LOT6"/>
    <property type="match status" value="1"/>
</dbReference>
<keyword evidence="3" id="KW-1185">Reference proteome</keyword>
<dbReference type="SUPFAM" id="SSF52218">
    <property type="entry name" value="Flavoproteins"/>
    <property type="match status" value="1"/>
</dbReference>
<name>A0A1H7VB53_9BACT</name>
<dbReference type="GO" id="GO:0016491">
    <property type="term" value="F:oxidoreductase activity"/>
    <property type="evidence" value="ECO:0007669"/>
    <property type="project" value="InterPro"/>
</dbReference>
<feature type="domain" description="NADPH-dependent FMN reductase-like" evidence="1">
    <location>
        <begin position="1"/>
        <end position="125"/>
    </location>
</feature>
<dbReference type="InterPro" id="IPR029039">
    <property type="entry name" value="Flavoprotein-like_sf"/>
</dbReference>
<evidence type="ECO:0000313" key="3">
    <source>
        <dbReference type="Proteomes" id="UP000198984"/>
    </source>
</evidence>
<evidence type="ECO:0000259" key="1">
    <source>
        <dbReference type="Pfam" id="PF03358"/>
    </source>
</evidence>
<dbReference type="GO" id="GO:0005829">
    <property type="term" value="C:cytosol"/>
    <property type="evidence" value="ECO:0007669"/>
    <property type="project" value="TreeGrafter"/>
</dbReference>
<evidence type="ECO:0000313" key="2">
    <source>
        <dbReference type="EMBL" id="SEM06501.1"/>
    </source>
</evidence>
<protein>
    <submittedName>
        <fullName evidence="2">NAD(P)H-dependent FMN reductase</fullName>
    </submittedName>
</protein>
<gene>
    <name evidence="2" type="ORF">SAMN04488505_103275</name>
</gene>
<dbReference type="RefSeq" id="WP_089912767.1">
    <property type="nucleotide sequence ID" value="NZ_FOBB01000003.1"/>
</dbReference>
<dbReference type="GO" id="GO:0010181">
    <property type="term" value="F:FMN binding"/>
    <property type="evidence" value="ECO:0007669"/>
    <property type="project" value="TreeGrafter"/>
</dbReference>
<dbReference type="InterPro" id="IPR005025">
    <property type="entry name" value="FMN_Rdtase-like_dom"/>
</dbReference>
<dbReference type="Pfam" id="PF03358">
    <property type="entry name" value="FMN_red"/>
    <property type="match status" value="1"/>
</dbReference>
<dbReference type="Gene3D" id="3.40.50.360">
    <property type="match status" value="1"/>
</dbReference>
<organism evidence="2 3">
    <name type="scientific">Chitinophaga rupis</name>
    <dbReference type="NCBI Taxonomy" id="573321"/>
    <lineage>
        <taxon>Bacteria</taxon>
        <taxon>Pseudomonadati</taxon>
        <taxon>Bacteroidota</taxon>
        <taxon>Chitinophagia</taxon>
        <taxon>Chitinophagales</taxon>
        <taxon>Chitinophagaceae</taxon>
        <taxon>Chitinophaga</taxon>
    </lineage>
</organism>
<dbReference type="InterPro" id="IPR050712">
    <property type="entry name" value="NAD(P)H-dep_reductase"/>
</dbReference>
<dbReference type="Proteomes" id="UP000198984">
    <property type="component" value="Unassembled WGS sequence"/>
</dbReference>